<evidence type="ECO:0000256" key="2">
    <source>
        <dbReference type="ARBA" id="ARBA00011955"/>
    </source>
</evidence>
<evidence type="ECO:0000256" key="3">
    <source>
        <dbReference type="ARBA" id="ARBA00016337"/>
    </source>
</evidence>
<dbReference type="Proteomes" id="UP000326344">
    <property type="component" value="Unassembled WGS sequence"/>
</dbReference>
<evidence type="ECO:0000256" key="1">
    <source>
        <dbReference type="ARBA" id="ARBA00001946"/>
    </source>
</evidence>
<evidence type="ECO:0000256" key="8">
    <source>
        <dbReference type="ARBA" id="ARBA00022842"/>
    </source>
</evidence>
<evidence type="ECO:0000256" key="6">
    <source>
        <dbReference type="ARBA" id="ARBA00022723"/>
    </source>
</evidence>
<evidence type="ECO:0000256" key="7">
    <source>
        <dbReference type="ARBA" id="ARBA00022827"/>
    </source>
</evidence>
<dbReference type="EMBL" id="VTWS01000006">
    <property type="protein sequence ID" value="KAA9349456.1"/>
    <property type="molecule type" value="Genomic_DNA"/>
</dbReference>
<dbReference type="Pfam" id="PF10029">
    <property type="entry name" value="DUF2271"/>
    <property type="match status" value="1"/>
</dbReference>
<name>A0A5N1JEE0_9BACT</name>
<reference evidence="11 12" key="1">
    <citation type="submission" date="2019-09" db="EMBL/GenBank/DDBJ databases">
        <title>Genome Sequence of Larkinella sp MA1.</title>
        <authorList>
            <person name="Srinivasan S."/>
        </authorList>
    </citation>
    <scope>NUCLEOTIDE SEQUENCE [LARGE SCALE GENOMIC DNA]</scope>
    <source>
        <strain evidence="11 12">MA1</strain>
    </source>
</reference>
<dbReference type="PANTHER" id="PTHR30040">
    <property type="entry name" value="THIAMINE BIOSYNTHESIS LIPOPROTEIN APBE"/>
    <property type="match status" value="1"/>
</dbReference>
<evidence type="ECO:0000256" key="10">
    <source>
        <dbReference type="ARBA" id="ARBA00048540"/>
    </source>
</evidence>
<evidence type="ECO:0000313" key="12">
    <source>
        <dbReference type="Proteomes" id="UP000326344"/>
    </source>
</evidence>
<comment type="caution">
    <text evidence="11">The sequence shown here is derived from an EMBL/GenBank/DDBJ whole genome shotgun (WGS) entry which is preliminary data.</text>
</comment>
<keyword evidence="7" id="KW-0274">FAD</keyword>
<evidence type="ECO:0000256" key="5">
    <source>
        <dbReference type="ARBA" id="ARBA00022679"/>
    </source>
</evidence>
<dbReference type="GO" id="GO:0046872">
    <property type="term" value="F:metal ion binding"/>
    <property type="evidence" value="ECO:0007669"/>
    <property type="project" value="UniProtKB-KW"/>
</dbReference>
<sequence length="504" mass="54994">MPSLNPWLAGLALSLPNIATPSSTAAEGLYIAHADAVLGTSFDLKLVARSLGSAVQAETVIRAEIERLTGILSSYQTDSEFCRWLAAPVGEAVAVSADLLSVLAHFDRWHEKTGGALNAAAEHINQLWQQAEGSGVPPLQAARERVVAEVGQTHWLLDPTHQTATRLSRIPLRLHTFTKSYILDRAASAALALPDVTAVVLNSGGDLVIRGNWTEQVAVANPRADAENDRPVAQVAVQNRAVATSGDYRRGVRIGADWFSHLVDPRTGEPASHAISATVIHPDAVTAGALATAFNVLLPTESQQVAATLPGTEYLIMTQAGETITSPGWPELTGASGQSLPQPTRTARLLSLSSVKDKIWNADQELFISLELSPFEGRYHRPFVAIWVEDQNHQPVRNLALWYNKPRWLPELRAFHAQRSDVDRSSITSATRSPGTYTLRWDGRDNAGQYVKQGKYTICIEAAREHGTYQLIRQEMDFNGKPQQQNLNGNVEIAHAALDYRQTK</sequence>
<accession>A0A5N1JEE0</accession>
<comment type="catalytic activity">
    <reaction evidence="10">
        <text>L-threonyl-[protein] + FAD = FMN-L-threonyl-[protein] + AMP + H(+)</text>
        <dbReference type="Rhea" id="RHEA:36847"/>
        <dbReference type="Rhea" id="RHEA-COMP:11060"/>
        <dbReference type="Rhea" id="RHEA-COMP:11061"/>
        <dbReference type="ChEBI" id="CHEBI:15378"/>
        <dbReference type="ChEBI" id="CHEBI:30013"/>
        <dbReference type="ChEBI" id="CHEBI:57692"/>
        <dbReference type="ChEBI" id="CHEBI:74257"/>
        <dbReference type="ChEBI" id="CHEBI:456215"/>
        <dbReference type="EC" id="2.7.1.180"/>
    </reaction>
</comment>
<dbReference type="Gene3D" id="2.60.40.4070">
    <property type="match status" value="1"/>
</dbReference>
<evidence type="ECO:0000313" key="11">
    <source>
        <dbReference type="EMBL" id="KAA9349456.1"/>
    </source>
</evidence>
<dbReference type="InterPro" id="IPR024932">
    <property type="entry name" value="ApbE"/>
</dbReference>
<dbReference type="InterPro" id="IPR014469">
    <property type="entry name" value="DUF2271"/>
</dbReference>
<dbReference type="RefSeq" id="WP_150880265.1">
    <property type="nucleotide sequence ID" value="NZ_VTWS01000006.1"/>
</dbReference>
<evidence type="ECO:0000256" key="9">
    <source>
        <dbReference type="ARBA" id="ARBA00031306"/>
    </source>
</evidence>
<organism evidence="11 12">
    <name type="scientific">Larkinella humicola</name>
    <dbReference type="NCBI Taxonomy" id="2607654"/>
    <lineage>
        <taxon>Bacteria</taxon>
        <taxon>Pseudomonadati</taxon>
        <taxon>Bacteroidota</taxon>
        <taxon>Cytophagia</taxon>
        <taxon>Cytophagales</taxon>
        <taxon>Spirosomataceae</taxon>
        <taxon>Larkinella</taxon>
    </lineage>
</organism>
<protein>
    <recommendedName>
        <fullName evidence="3">FAD:protein FMN transferase</fullName>
        <ecNumber evidence="2">2.7.1.180</ecNumber>
    </recommendedName>
    <alternativeName>
        <fullName evidence="9">Flavin transferase</fullName>
    </alternativeName>
</protein>
<gene>
    <name evidence="11" type="ORF">F0P93_24035</name>
</gene>
<dbReference type="AlphaFoldDB" id="A0A5N1JEE0"/>
<keyword evidence="6" id="KW-0479">Metal-binding</keyword>
<dbReference type="Pfam" id="PF02424">
    <property type="entry name" value="ApbE"/>
    <property type="match status" value="1"/>
</dbReference>
<dbReference type="EC" id="2.7.1.180" evidence="2"/>
<dbReference type="Gene3D" id="3.10.520.10">
    <property type="entry name" value="ApbE-like domains"/>
    <property type="match status" value="1"/>
</dbReference>
<keyword evidence="5" id="KW-0808">Transferase</keyword>
<dbReference type="InterPro" id="IPR003374">
    <property type="entry name" value="ApbE-like_sf"/>
</dbReference>
<keyword evidence="8" id="KW-0460">Magnesium</keyword>
<dbReference type="GO" id="GO:0016740">
    <property type="term" value="F:transferase activity"/>
    <property type="evidence" value="ECO:0007669"/>
    <property type="project" value="UniProtKB-KW"/>
</dbReference>
<keyword evidence="4" id="KW-0285">Flavoprotein</keyword>
<comment type="cofactor">
    <cofactor evidence="1">
        <name>Mg(2+)</name>
        <dbReference type="ChEBI" id="CHEBI:18420"/>
    </cofactor>
</comment>
<evidence type="ECO:0000256" key="4">
    <source>
        <dbReference type="ARBA" id="ARBA00022630"/>
    </source>
</evidence>
<proteinExistence type="predicted"/>
<dbReference type="PANTHER" id="PTHR30040:SF2">
    <property type="entry name" value="FAD:PROTEIN FMN TRANSFERASE"/>
    <property type="match status" value="1"/>
</dbReference>
<keyword evidence="12" id="KW-1185">Reference proteome</keyword>
<dbReference type="SUPFAM" id="SSF143631">
    <property type="entry name" value="ApbE-like"/>
    <property type="match status" value="1"/>
</dbReference>